<comment type="caution">
    <text evidence="2">The sequence shown here is derived from an EMBL/GenBank/DDBJ whole genome shotgun (WGS) entry which is preliminary data.</text>
</comment>
<evidence type="ECO:0000313" key="3">
    <source>
        <dbReference type="Proteomes" id="UP000647587"/>
    </source>
</evidence>
<accession>A0ABQ2F4P1</accession>
<feature type="compositionally biased region" description="Polar residues" evidence="1">
    <location>
        <begin position="1"/>
        <end position="10"/>
    </location>
</feature>
<evidence type="ECO:0000256" key="1">
    <source>
        <dbReference type="SAM" id="MobiDB-lite"/>
    </source>
</evidence>
<feature type="region of interest" description="Disordered" evidence="1">
    <location>
        <begin position="1"/>
        <end position="20"/>
    </location>
</feature>
<proteinExistence type="predicted"/>
<reference evidence="3" key="1">
    <citation type="journal article" date="2019" name="Int. J. Syst. Evol. Microbiol.">
        <title>The Global Catalogue of Microorganisms (GCM) 10K type strain sequencing project: providing services to taxonomists for standard genome sequencing and annotation.</title>
        <authorList>
            <consortium name="The Broad Institute Genomics Platform"/>
            <consortium name="The Broad Institute Genome Sequencing Center for Infectious Disease"/>
            <person name="Wu L."/>
            <person name="Ma J."/>
        </authorList>
    </citation>
    <scope>NUCLEOTIDE SEQUENCE [LARGE SCALE GENOMIC DNA]</scope>
    <source>
        <strain evidence="3">JCM 30331</strain>
    </source>
</reference>
<name>A0ABQ2F4P1_9DEIO</name>
<dbReference type="RefSeq" id="WP_189011582.1">
    <property type="nucleotide sequence ID" value="NZ_BMPP01000023.1"/>
</dbReference>
<gene>
    <name evidence="2" type="ORF">GCM10008955_37790</name>
</gene>
<protein>
    <submittedName>
        <fullName evidence="2">Uncharacterized protein</fullName>
    </submittedName>
</protein>
<dbReference type="EMBL" id="BMPP01000023">
    <property type="protein sequence ID" value="GGK40442.1"/>
    <property type="molecule type" value="Genomic_DNA"/>
</dbReference>
<keyword evidence="3" id="KW-1185">Reference proteome</keyword>
<evidence type="ECO:0000313" key="2">
    <source>
        <dbReference type="EMBL" id="GGK40442.1"/>
    </source>
</evidence>
<dbReference type="Proteomes" id="UP000647587">
    <property type="component" value="Unassembled WGS sequence"/>
</dbReference>
<organism evidence="2 3">
    <name type="scientific">Deinococcus malanensis</name>
    <dbReference type="NCBI Taxonomy" id="1706855"/>
    <lineage>
        <taxon>Bacteria</taxon>
        <taxon>Thermotogati</taxon>
        <taxon>Deinococcota</taxon>
        <taxon>Deinococci</taxon>
        <taxon>Deinococcales</taxon>
        <taxon>Deinococcaceae</taxon>
        <taxon>Deinococcus</taxon>
    </lineage>
</organism>
<sequence>MNKDNGTVPPTGTEGDDTDHWHLTDEYYFYVPGAPEGLERYGFPPTAPGATEGRYEGSEVRWFFDGTHTRVHVHRGRMSARIARALDEIDDADVAVMPPPP</sequence>